<dbReference type="Proteomes" id="UP000322244">
    <property type="component" value="Unassembled WGS sequence"/>
</dbReference>
<dbReference type="AlphaFoldDB" id="A0A5A7SH34"/>
<dbReference type="InterPro" id="IPR012867">
    <property type="entry name" value="DUF1648"/>
</dbReference>
<proteinExistence type="predicted"/>
<keyword evidence="1" id="KW-0812">Transmembrane</keyword>
<feature type="transmembrane region" description="Helical" evidence="1">
    <location>
        <begin position="214"/>
        <end position="235"/>
    </location>
</feature>
<reference evidence="3 4" key="1">
    <citation type="submission" date="2019-07" db="EMBL/GenBank/DDBJ databases">
        <title>Rhodococcus cavernicolus sp. nov., isolated from a cave.</title>
        <authorList>
            <person name="Lee S.D."/>
        </authorList>
    </citation>
    <scope>NUCLEOTIDE SEQUENCE [LARGE SCALE GENOMIC DNA]</scope>
    <source>
        <strain evidence="3 4">C1-24</strain>
    </source>
</reference>
<name>A0A5A7SH34_9NOCA</name>
<keyword evidence="1" id="KW-0472">Membrane</keyword>
<feature type="transmembrane region" description="Helical" evidence="1">
    <location>
        <begin position="68"/>
        <end position="90"/>
    </location>
</feature>
<keyword evidence="4" id="KW-1185">Reference proteome</keyword>
<feature type="transmembrane region" description="Helical" evidence="1">
    <location>
        <begin position="16"/>
        <end position="37"/>
    </location>
</feature>
<organism evidence="3 4">
    <name type="scientific">Antrihabitans cavernicola</name>
    <dbReference type="NCBI Taxonomy" id="2495913"/>
    <lineage>
        <taxon>Bacteria</taxon>
        <taxon>Bacillati</taxon>
        <taxon>Actinomycetota</taxon>
        <taxon>Actinomycetes</taxon>
        <taxon>Mycobacteriales</taxon>
        <taxon>Nocardiaceae</taxon>
        <taxon>Antrihabitans</taxon>
    </lineage>
</organism>
<dbReference type="Pfam" id="PF07853">
    <property type="entry name" value="DUF1648"/>
    <property type="match status" value="1"/>
</dbReference>
<accession>A0A5A7SH34</accession>
<evidence type="ECO:0000313" key="4">
    <source>
        <dbReference type="Proteomes" id="UP000322244"/>
    </source>
</evidence>
<feature type="domain" description="DUF1648" evidence="2">
    <location>
        <begin position="42"/>
        <end position="73"/>
    </location>
</feature>
<comment type="caution">
    <text evidence="3">The sequence shown here is derived from an EMBL/GenBank/DDBJ whole genome shotgun (WGS) entry which is preliminary data.</text>
</comment>
<feature type="transmembrane region" description="Helical" evidence="1">
    <location>
        <begin position="190"/>
        <end position="208"/>
    </location>
</feature>
<evidence type="ECO:0000259" key="2">
    <source>
        <dbReference type="Pfam" id="PF07853"/>
    </source>
</evidence>
<feature type="transmembrane region" description="Helical" evidence="1">
    <location>
        <begin position="131"/>
        <end position="154"/>
    </location>
</feature>
<dbReference type="RefSeq" id="WP_149428474.1">
    <property type="nucleotide sequence ID" value="NZ_VLNY01000001.1"/>
</dbReference>
<gene>
    <name evidence="3" type="ORF">FOY51_01805</name>
</gene>
<keyword evidence="1" id="KW-1133">Transmembrane helix</keyword>
<sequence>MTEIAPQPIGATTRPVVRILLAGLPPALITAGGAWLVDSWRSDLPEPIATHWDALGSPDRFGSISGTISLLVIFGALFTAIGVGIALYAPHSTIARLASATGAGTAVFSVTLIGLLTSAQRGLLDATEANTSAWSIVTALVVGVLIGALCAIIIPRWATPNELVVGDQPTIPIGADERVVWTSGASVNRVAAVLSVVGIGVFPVLALITRQWALLIGAVILIVVLAALLSIRVTVDQRGVSIRSAFGWPRTTIALDDIVSARVVQIRPYREFGGYGHRFALRGPCAGAEGFILRGGDALLVQRVGGGRDVVTVDDAATGAGVVNGLIQRG</sequence>
<feature type="transmembrane region" description="Helical" evidence="1">
    <location>
        <begin position="97"/>
        <end position="119"/>
    </location>
</feature>
<dbReference type="OrthoDB" id="3178004at2"/>
<evidence type="ECO:0000313" key="3">
    <source>
        <dbReference type="EMBL" id="KAA0024699.1"/>
    </source>
</evidence>
<dbReference type="EMBL" id="VLNY01000001">
    <property type="protein sequence ID" value="KAA0024699.1"/>
    <property type="molecule type" value="Genomic_DNA"/>
</dbReference>
<protein>
    <submittedName>
        <fullName evidence="3">DUF1648 domain-containing protein</fullName>
    </submittedName>
</protein>
<evidence type="ECO:0000256" key="1">
    <source>
        <dbReference type="SAM" id="Phobius"/>
    </source>
</evidence>